<dbReference type="SUPFAM" id="SSF160631">
    <property type="entry name" value="SMI1/KNR4-like"/>
    <property type="match status" value="1"/>
</dbReference>
<sequence>MMYFNFLKDHIIDWQLEEDDHVNWHDASTQFIRSSIPSSTEISKQEERLKALGYRFPLELKTFWDEIGCGYLCSNDRVDNGLEEPTTILDIYFREGEWSDIKLACDIIDQNELPFFRIRDLSYLTIGLEEGINLGKIYYCGDEIAANLIDFIKRILLNPIYYLTP</sequence>
<evidence type="ECO:0000313" key="2">
    <source>
        <dbReference type="Proteomes" id="UP000824229"/>
    </source>
</evidence>
<gene>
    <name evidence="1" type="ORF">H9872_05630</name>
</gene>
<proteinExistence type="predicted"/>
<dbReference type="Proteomes" id="UP000824229">
    <property type="component" value="Unassembled WGS sequence"/>
</dbReference>
<dbReference type="AlphaFoldDB" id="A0A9E2NKW6"/>
<dbReference type="InterPro" id="IPR037883">
    <property type="entry name" value="Knr4/Smi1-like_sf"/>
</dbReference>
<protein>
    <submittedName>
        <fullName evidence="1">SMI1/KNR4 family protein</fullName>
    </submittedName>
</protein>
<organism evidence="1 2">
    <name type="scientific">Candidatus Cellulosilyticum pullistercoris</name>
    <dbReference type="NCBI Taxonomy" id="2838521"/>
    <lineage>
        <taxon>Bacteria</taxon>
        <taxon>Bacillati</taxon>
        <taxon>Bacillota</taxon>
        <taxon>Clostridia</taxon>
        <taxon>Lachnospirales</taxon>
        <taxon>Cellulosilyticaceae</taxon>
        <taxon>Cellulosilyticum</taxon>
    </lineage>
</organism>
<evidence type="ECO:0000313" key="1">
    <source>
        <dbReference type="EMBL" id="MBU3804215.1"/>
    </source>
</evidence>
<reference evidence="1" key="1">
    <citation type="journal article" date="2021" name="PeerJ">
        <title>Extensive microbial diversity within the chicken gut microbiome revealed by metagenomics and culture.</title>
        <authorList>
            <person name="Gilroy R."/>
            <person name="Ravi A."/>
            <person name="Getino M."/>
            <person name="Pursley I."/>
            <person name="Horton D.L."/>
            <person name="Alikhan N.F."/>
            <person name="Baker D."/>
            <person name="Gharbi K."/>
            <person name="Hall N."/>
            <person name="Watson M."/>
            <person name="Adriaenssens E.M."/>
            <person name="Foster-Nyarko E."/>
            <person name="Jarju S."/>
            <person name="Secka A."/>
            <person name="Antonio M."/>
            <person name="Oren A."/>
            <person name="Chaudhuri R.R."/>
            <person name="La Ragione R."/>
            <person name="Hildebrand F."/>
            <person name="Pallen M.J."/>
        </authorList>
    </citation>
    <scope>NUCLEOTIDE SEQUENCE</scope>
    <source>
        <strain evidence="1">B5-657</strain>
    </source>
</reference>
<dbReference type="EMBL" id="JAHLFQ010000123">
    <property type="protein sequence ID" value="MBU3804215.1"/>
    <property type="molecule type" value="Genomic_DNA"/>
</dbReference>
<name>A0A9E2NKW6_9FIRM</name>
<comment type="caution">
    <text evidence="1">The sequence shown here is derived from an EMBL/GenBank/DDBJ whole genome shotgun (WGS) entry which is preliminary data.</text>
</comment>
<reference evidence="1" key="2">
    <citation type="submission" date="2021-04" db="EMBL/GenBank/DDBJ databases">
        <authorList>
            <person name="Gilroy R."/>
        </authorList>
    </citation>
    <scope>NUCLEOTIDE SEQUENCE</scope>
    <source>
        <strain evidence="1">B5-657</strain>
    </source>
</reference>
<accession>A0A9E2NKW6</accession>